<organism evidence="2 3">
    <name type="scientific">Halomonas heilongjiangensis</name>
    <dbReference type="NCBI Taxonomy" id="1387883"/>
    <lineage>
        <taxon>Bacteria</taxon>
        <taxon>Pseudomonadati</taxon>
        <taxon>Pseudomonadota</taxon>
        <taxon>Gammaproteobacteria</taxon>
        <taxon>Oceanospirillales</taxon>
        <taxon>Halomonadaceae</taxon>
        <taxon>Halomonas</taxon>
    </lineage>
</organism>
<dbReference type="PANTHER" id="PTHR45947:SF3">
    <property type="entry name" value="SULFOQUINOVOSYL TRANSFERASE SQD2"/>
    <property type="match status" value="1"/>
</dbReference>
<comment type="caution">
    <text evidence="2">The sequence shown here is derived from an EMBL/GenBank/DDBJ whole genome shotgun (WGS) entry which is preliminary data.</text>
</comment>
<protein>
    <recommendedName>
        <fullName evidence="1">Glycosyltransferase subfamily 4-like N-terminal domain-containing protein</fullName>
    </recommendedName>
</protein>
<feature type="domain" description="Glycosyltransferase subfamily 4-like N-terminal" evidence="1">
    <location>
        <begin position="133"/>
        <end position="294"/>
    </location>
</feature>
<reference evidence="2 3" key="1">
    <citation type="submission" date="2018-01" db="EMBL/GenBank/DDBJ databases">
        <title>Halomonas endophytica sp. nov., isolated from storage liquid in the stems of Populus euphratica.</title>
        <authorList>
            <person name="Chen C."/>
        </authorList>
    </citation>
    <scope>NUCLEOTIDE SEQUENCE [LARGE SCALE GENOMIC DNA]</scope>
    <source>
        <strain evidence="2 3">DSM 26881</strain>
    </source>
</reference>
<dbReference type="SUPFAM" id="SSF53756">
    <property type="entry name" value="UDP-Glycosyltransferase/glycogen phosphorylase"/>
    <property type="match status" value="1"/>
</dbReference>
<sequence length="493" mass="53471">MLGVIEPWRQGWRRHGWRYPWLLLAARRLLDRAWYLARYPDVAESGMDPLRHFVDFGLGEGREPSPHLSLSGYGWRHGRGRWQGGEALLHYWAWGRRRGLDPLPLVAGRGRNGGEGSPRLVVCAHDLGPRLFGAERSLLDVVRGLEALGAEVVVAVPNASQPHYLAELLAHCRAVKVLPYAWWQAHRPACPDSVEAFRRLLAECRAEGVYLNTLTLETPALAARALGLPVITHVRELPAHDPALCRTLGAEPASVVARVMAMSDLIVANSRCTARAFEGQGTAVKVVANTLDMEAWTALAPPGPTDGRPLRVGMLGSLVAKKGLADFAAMAAALSTRGLEVECRLYGASTPELETLLAADRSRRLVHRGYVEDPREALAELDVVVNLSRFQESFGRTVLEAMAAARPVVAYAWGALPELVGEGRTGVLVPFGDPEAAAASIAELAGHPDRLAAMGAAGRERALTHYGQAAYLDALGQAIETLFPVTRTKRLST</sequence>
<dbReference type="OrthoDB" id="433681at2"/>
<evidence type="ECO:0000313" key="3">
    <source>
        <dbReference type="Proteomes" id="UP000235346"/>
    </source>
</evidence>
<dbReference type="PANTHER" id="PTHR45947">
    <property type="entry name" value="SULFOQUINOVOSYL TRANSFERASE SQD2"/>
    <property type="match status" value="1"/>
</dbReference>
<name>A0A2N7TRE3_9GAMM</name>
<keyword evidence="3" id="KW-1185">Reference proteome</keyword>
<evidence type="ECO:0000313" key="2">
    <source>
        <dbReference type="EMBL" id="PMR70747.1"/>
    </source>
</evidence>
<dbReference type="RefSeq" id="WP_102626911.1">
    <property type="nucleotide sequence ID" value="NZ_PDOH01000007.1"/>
</dbReference>
<proteinExistence type="predicted"/>
<dbReference type="Pfam" id="PF13692">
    <property type="entry name" value="Glyco_trans_1_4"/>
    <property type="match status" value="1"/>
</dbReference>
<dbReference type="EMBL" id="PNRE01000025">
    <property type="protein sequence ID" value="PMR70747.1"/>
    <property type="molecule type" value="Genomic_DNA"/>
</dbReference>
<gene>
    <name evidence="2" type="ORF">C1H66_05590</name>
</gene>
<dbReference type="GO" id="GO:0016757">
    <property type="term" value="F:glycosyltransferase activity"/>
    <property type="evidence" value="ECO:0007669"/>
    <property type="project" value="TreeGrafter"/>
</dbReference>
<dbReference type="Pfam" id="PF13439">
    <property type="entry name" value="Glyco_transf_4"/>
    <property type="match status" value="1"/>
</dbReference>
<dbReference type="AlphaFoldDB" id="A0A2N7TRE3"/>
<dbReference type="CDD" id="cd03801">
    <property type="entry name" value="GT4_PimA-like"/>
    <property type="match status" value="1"/>
</dbReference>
<dbReference type="Gene3D" id="3.40.50.2000">
    <property type="entry name" value="Glycogen Phosphorylase B"/>
    <property type="match status" value="2"/>
</dbReference>
<accession>A0A2N7TRE3</accession>
<evidence type="ECO:0000259" key="1">
    <source>
        <dbReference type="Pfam" id="PF13439"/>
    </source>
</evidence>
<dbReference type="Proteomes" id="UP000235346">
    <property type="component" value="Unassembled WGS sequence"/>
</dbReference>
<dbReference type="InterPro" id="IPR050194">
    <property type="entry name" value="Glycosyltransferase_grp1"/>
</dbReference>
<dbReference type="InterPro" id="IPR028098">
    <property type="entry name" value="Glyco_trans_4-like_N"/>
</dbReference>